<dbReference type="GO" id="GO:0009252">
    <property type="term" value="P:peptidoglycan biosynthetic process"/>
    <property type="evidence" value="ECO:0007669"/>
    <property type="project" value="UniProtKB-UniRule"/>
</dbReference>
<organism evidence="13 14">
    <name type="scientific">Oceanobacillus bengalensis</name>
    <dbReference type="NCBI Taxonomy" id="1435466"/>
    <lineage>
        <taxon>Bacteria</taxon>
        <taxon>Bacillati</taxon>
        <taxon>Bacillota</taxon>
        <taxon>Bacilli</taxon>
        <taxon>Bacillales</taxon>
        <taxon>Bacillaceae</taxon>
        <taxon>Oceanobacillus</taxon>
    </lineage>
</organism>
<keyword evidence="8" id="KW-0963">Cytoplasm</keyword>
<dbReference type="Gene3D" id="3.90.190.20">
    <property type="entry name" value="Mur ligase, C-terminal domain"/>
    <property type="match status" value="1"/>
</dbReference>
<dbReference type="Gene3D" id="3.40.1390.10">
    <property type="entry name" value="MurE/MurF, N-terminal domain"/>
    <property type="match status" value="1"/>
</dbReference>
<keyword evidence="6 8" id="KW-0131">Cell cycle</keyword>
<dbReference type="InterPro" id="IPR036565">
    <property type="entry name" value="Mur-like_cat_sf"/>
</dbReference>
<comment type="caution">
    <text evidence="13">The sequence shown here is derived from an EMBL/GenBank/DDBJ whole genome shotgun (WGS) entry which is preliminary data.</text>
</comment>
<evidence type="ECO:0000259" key="10">
    <source>
        <dbReference type="Pfam" id="PF01225"/>
    </source>
</evidence>
<keyword evidence="8" id="KW-0067">ATP-binding</keyword>
<dbReference type="PANTHER" id="PTHR23135">
    <property type="entry name" value="MUR LIGASE FAMILY MEMBER"/>
    <property type="match status" value="1"/>
</dbReference>
<dbReference type="Pfam" id="PF02875">
    <property type="entry name" value="Mur_ligase_C"/>
    <property type="match status" value="1"/>
</dbReference>
<dbReference type="NCBIfam" id="TIGR01085">
    <property type="entry name" value="murE"/>
    <property type="match status" value="1"/>
</dbReference>
<keyword evidence="8 13" id="KW-0436">Ligase</keyword>
<dbReference type="InterPro" id="IPR005761">
    <property type="entry name" value="UDP-N-AcMur-Glu-dNH2Pim_ligase"/>
</dbReference>
<evidence type="ECO:0000256" key="9">
    <source>
        <dbReference type="RuleBase" id="RU004135"/>
    </source>
</evidence>
<dbReference type="OrthoDB" id="9800958at2"/>
<feature type="binding site" evidence="8">
    <location>
        <begin position="153"/>
        <end position="154"/>
    </location>
    <ligand>
        <name>UDP-N-acetyl-alpha-D-muramoyl-L-alanyl-D-glutamate</name>
        <dbReference type="ChEBI" id="CHEBI:83900"/>
    </ligand>
</feature>
<dbReference type="GO" id="GO:0016881">
    <property type="term" value="F:acid-amino acid ligase activity"/>
    <property type="evidence" value="ECO:0007669"/>
    <property type="project" value="UniProtKB-UniRule"/>
</dbReference>
<dbReference type="Gene3D" id="3.40.1190.10">
    <property type="entry name" value="Mur-like, catalytic domain"/>
    <property type="match status" value="1"/>
</dbReference>
<dbReference type="InterPro" id="IPR013221">
    <property type="entry name" value="Mur_ligase_cen"/>
</dbReference>
<keyword evidence="5 8" id="KW-0573">Peptidoglycan synthesis</keyword>
<feature type="binding site" evidence="8">
    <location>
        <position position="152"/>
    </location>
    <ligand>
        <name>UDP-N-acetyl-alpha-D-muramoyl-L-alanyl-D-glutamate</name>
        <dbReference type="ChEBI" id="CHEBI:83900"/>
    </ligand>
</feature>
<evidence type="ECO:0000313" key="13">
    <source>
        <dbReference type="EMBL" id="RKQ14883.1"/>
    </source>
</evidence>
<dbReference type="Proteomes" id="UP000281813">
    <property type="component" value="Unassembled WGS sequence"/>
</dbReference>
<feature type="domain" description="Mur ligase N-terminal catalytic" evidence="10">
    <location>
        <begin position="25"/>
        <end position="97"/>
    </location>
</feature>
<feature type="binding site" evidence="8">
    <location>
        <position position="180"/>
    </location>
    <ligand>
        <name>UDP-N-acetyl-alpha-D-muramoyl-L-alanyl-D-glutamate</name>
        <dbReference type="ChEBI" id="CHEBI:83900"/>
    </ligand>
</feature>
<name>A0A494YXN0_9BACI</name>
<evidence type="ECO:0000313" key="14">
    <source>
        <dbReference type="Proteomes" id="UP000281813"/>
    </source>
</evidence>
<dbReference type="HAMAP" id="MF_00208">
    <property type="entry name" value="MurE"/>
    <property type="match status" value="1"/>
</dbReference>
<feature type="binding site" evidence="8">
    <location>
        <position position="30"/>
    </location>
    <ligand>
        <name>UDP-N-acetyl-alpha-D-muramoyl-L-alanyl-D-glutamate</name>
        <dbReference type="ChEBI" id="CHEBI:83900"/>
    </ligand>
</feature>
<feature type="domain" description="Mur ligase C-terminal" evidence="11">
    <location>
        <begin position="332"/>
        <end position="462"/>
    </location>
</feature>
<sequence>MELTTVLKNVQFEHLKGNLDINIPTIAYDSREIREGSMFVAITGFTVDGHVFIDKAIEKGASVIVLEKDVPIHDNKVTVIKVGNPRNALAKIAANFYNHPTENLNLVGITGTNGKTSTSYLLKSIYEEAQKSIALIGTIGTVINNKVIQNKNTTPESLNLQQFFTEMVEDKIETCMMEVSSHALNLDRVAYSQFNTGIFTNLTPDHLELHKNMEEYFNAKAKLFDMTKQFNIINADDYYGQKLIDMCKNKQAKLITYGIDNQADIYATDIEYSFDRTSFVVNTPSDSLRLTVNLPGDIYVLNSLAAIACAYYNGISLPIIKKGIENVKQISGRFEVIYEKDDFRVVVDFAHTEDALQKTLSTVRPYTKGRIILVFGVYADLSESGTEKRNGMGRVAAEYADFSIVTLDNPKHNNPFTVINETKQAIERNRGNYKAIPDRKEAIEYAVNMSTDKDIIVIAGKGHERTQIIGDTEVPFNEKDIVLHAIERKYVQS</sequence>
<dbReference type="RefSeq" id="WP_121131910.1">
    <property type="nucleotide sequence ID" value="NZ_JBHUFK010000037.1"/>
</dbReference>
<comment type="subcellular location">
    <subcellularLocation>
        <location evidence="8 9">Cytoplasm</location>
    </subcellularLocation>
</comment>
<evidence type="ECO:0000256" key="2">
    <source>
        <dbReference type="ARBA" id="ARBA00005898"/>
    </source>
</evidence>
<dbReference type="InterPro" id="IPR004101">
    <property type="entry name" value="Mur_ligase_C"/>
</dbReference>
<dbReference type="GO" id="GO:0008360">
    <property type="term" value="P:regulation of cell shape"/>
    <property type="evidence" value="ECO:0007669"/>
    <property type="project" value="UniProtKB-KW"/>
</dbReference>
<dbReference type="GO" id="GO:0005737">
    <property type="term" value="C:cytoplasm"/>
    <property type="evidence" value="ECO:0007669"/>
    <property type="project" value="UniProtKB-SubCell"/>
</dbReference>
<dbReference type="Pfam" id="PF08245">
    <property type="entry name" value="Mur_ligase_M"/>
    <property type="match status" value="1"/>
</dbReference>
<dbReference type="GO" id="GO:0005524">
    <property type="term" value="F:ATP binding"/>
    <property type="evidence" value="ECO:0007669"/>
    <property type="project" value="UniProtKB-UniRule"/>
</dbReference>
<gene>
    <name evidence="8" type="primary">murE</name>
    <name evidence="13" type="ORF">D8M05_11500</name>
</gene>
<protein>
    <recommendedName>
        <fullName evidence="8">UDP-N-acetylmuramyl-tripeptide synthetase</fullName>
        <ecNumber evidence="8">6.3.2.-</ecNumber>
    </recommendedName>
    <alternativeName>
        <fullName evidence="8">UDP-MurNAc-tripeptide synthetase</fullName>
    </alternativeName>
</protein>
<keyword evidence="8" id="KW-0547">Nucleotide-binding</keyword>
<evidence type="ECO:0000256" key="7">
    <source>
        <dbReference type="ARBA" id="ARBA00023316"/>
    </source>
</evidence>
<dbReference type="Pfam" id="PF01225">
    <property type="entry name" value="Mur_ligase"/>
    <property type="match status" value="1"/>
</dbReference>
<evidence type="ECO:0000259" key="12">
    <source>
        <dbReference type="Pfam" id="PF08245"/>
    </source>
</evidence>
<evidence type="ECO:0000256" key="5">
    <source>
        <dbReference type="ARBA" id="ARBA00022984"/>
    </source>
</evidence>
<feature type="modified residue" description="N6-carboxylysine" evidence="8">
    <location>
        <position position="220"/>
    </location>
</feature>
<dbReference type="SUPFAM" id="SSF53244">
    <property type="entry name" value="MurD-like peptide ligases, peptide-binding domain"/>
    <property type="match status" value="1"/>
</dbReference>
<keyword evidence="8" id="KW-0460">Magnesium</keyword>
<evidence type="ECO:0000256" key="8">
    <source>
        <dbReference type="HAMAP-Rule" id="MF_00208"/>
    </source>
</evidence>
<proteinExistence type="inferred from homology"/>
<reference evidence="13 14" key="1">
    <citation type="journal article" date="2015" name="Antonie Van Leeuwenhoek">
        <title>Oceanobacillus bengalensis sp. nov., a bacterium isolated from seawater of the Bay of Bengal.</title>
        <authorList>
            <person name="Yongchang O."/>
            <person name="Xiang W."/>
            <person name="Wang G."/>
        </authorList>
    </citation>
    <scope>NUCLEOTIDE SEQUENCE [LARGE SCALE GENOMIC DNA]</scope>
    <source>
        <strain evidence="13 14">MCCC 1K00260</strain>
    </source>
</reference>
<comment type="pathway">
    <text evidence="1 8 9">Cell wall biogenesis; peptidoglycan biosynthesis.</text>
</comment>
<dbReference type="EMBL" id="RBZO01000017">
    <property type="protein sequence ID" value="RKQ14883.1"/>
    <property type="molecule type" value="Genomic_DNA"/>
</dbReference>
<comment type="similarity">
    <text evidence="2 8">Belongs to the MurCDEF family. MurE subfamily.</text>
</comment>
<comment type="cofactor">
    <cofactor evidence="8">
        <name>Mg(2+)</name>
        <dbReference type="ChEBI" id="CHEBI:18420"/>
    </cofactor>
</comment>
<dbReference type="GO" id="GO:0000287">
    <property type="term" value="F:magnesium ion binding"/>
    <property type="evidence" value="ECO:0007669"/>
    <property type="project" value="UniProtKB-UniRule"/>
</dbReference>
<dbReference type="InterPro" id="IPR000713">
    <property type="entry name" value="Mur_ligase_N"/>
</dbReference>
<dbReference type="InterPro" id="IPR036615">
    <property type="entry name" value="Mur_ligase_C_dom_sf"/>
</dbReference>
<evidence type="ECO:0000259" key="11">
    <source>
        <dbReference type="Pfam" id="PF02875"/>
    </source>
</evidence>
<comment type="PTM">
    <text evidence="8">Carboxylation is probably crucial for Mg(2+) binding and, consequently, for the gamma-phosphate positioning of ATP.</text>
</comment>
<evidence type="ECO:0000256" key="3">
    <source>
        <dbReference type="ARBA" id="ARBA00022618"/>
    </source>
</evidence>
<keyword evidence="3 8" id="KW-0132">Cell division</keyword>
<dbReference type="GO" id="GO:0051301">
    <property type="term" value="P:cell division"/>
    <property type="evidence" value="ECO:0007669"/>
    <property type="project" value="UniProtKB-KW"/>
</dbReference>
<accession>A0A494YXN0</accession>
<feature type="binding site" evidence="8">
    <location>
        <begin position="111"/>
        <end position="117"/>
    </location>
    <ligand>
        <name>ATP</name>
        <dbReference type="ChEBI" id="CHEBI:30616"/>
    </ligand>
</feature>
<dbReference type="SUPFAM" id="SSF63418">
    <property type="entry name" value="MurE/MurF N-terminal domain"/>
    <property type="match status" value="1"/>
</dbReference>
<dbReference type="EC" id="6.3.2.-" evidence="8"/>
<dbReference type="UniPathway" id="UPA00219"/>
<dbReference type="GO" id="GO:0071555">
    <property type="term" value="P:cell wall organization"/>
    <property type="evidence" value="ECO:0007669"/>
    <property type="project" value="UniProtKB-KW"/>
</dbReference>
<dbReference type="PANTHER" id="PTHR23135:SF4">
    <property type="entry name" value="UDP-N-ACETYLMURAMOYL-L-ALANYL-D-GLUTAMATE--2,6-DIAMINOPIMELATE LIGASE MURE HOMOLOG, CHLOROPLASTIC"/>
    <property type="match status" value="1"/>
</dbReference>
<dbReference type="NCBIfam" id="NF001126">
    <property type="entry name" value="PRK00139.1-4"/>
    <property type="match status" value="1"/>
</dbReference>
<keyword evidence="14" id="KW-1185">Reference proteome</keyword>
<feature type="domain" description="Mur ligase central" evidence="12">
    <location>
        <begin position="109"/>
        <end position="310"/>
    </location>
</feature>
<feature type="binding site" evidence="8">
    <location>
        <position position="188"/>
    </location>
    <ligand>
        <name>UDP-N-acetyl-alpha-D-muramoyl-L-alanyl-D-glutamate</name>
        <dbReference type="ChEBI" id="CHEBI:83900"/>
    </ligand>
</feature>
<comment type="caution">
    <text evidence="8">Lacks conserved residue(s) required for the propagation of feature annotation.</text>
</comment>
<evidence type="ECO:0000256" key="1">
    <source>
        <dbReference type="ARBA" id="ARBA00004752"/>
    </source>
</evidence>
<dbReference type="InterPro" id="IPR035911">
    <property type="entry name" value="MurE/MurF_N"/>
</dbReference>
<evidence type="ECO:0000256" key="6">
    <source>
        <dbReference type="ARBA" id="ARBA00023306"/>
    </source>
</evidence>
<evidence type="ECO:0000256" key="4">
    <source>
        <dbReference type="ARBA" id="ARBA00022960"/>
    </source>
</evidence>
<dbReference type="AlphaFoldDB" id="A0A494YXN0"/>
<keyword evidence="7 8" id="KW-0961">Cell wall biogenesis/degradation</keyword>
<dbReference type="SUPFAM" id="SSF53623">
    <property type="entry name" value="MurD-like peptide ligases, catalytic domain"/>
    <property type="match status" value="1"/>
</dbReference>
<comment type="function">
    <text evidence="8">Catalyzes the addition of an amino acid to the nucleotide precursor UDP-N-acetylmuramoyl-L-alanyl-D-glutamate (UMAG) in the biosynthesis of bacterial cell-wall peptidoglycan.</text>
</comment>
<keyword evidence="4 8" id="KW-0133">Cell shape</keyword>